<organism evidence="4 5">
    <name type="scientific">Aquamicrobium segne</name>
    <dbReference type="NCBI Taxonomy" id="469547"/>
    <lineage>
        <taxon>Bacteria</taxon>
        <taxon>Pseudomonadati</taxon>
        <taxon>Pseudomonadota</taxon>
        <taxon>Alphaproteobacteria</taxon>
        <taxon>Hyphomicrobiales</taxon>
        <taxon>Phyllobacteriaceae</taxon>
        <taxon>Aquamicrobium</taxon>
    </lineage>
</organism>
<name>A0ABW0GUL2_9HYPH</name>
<comment type="caution">
    <text evidence="4">The sequence shown here is derived from an EMBL/GenBank/DDBJ whole genome shotgun (WGS) entry which is preliminary data.</text>
</comment>
<dbReference type="Gene3D" id="1.10.287.1490">
    <property type="match status" value="1"/>
</dbReference>
<dbReference type="EMBL" id="JBHSLL010000011">
    <property type="protein sequence ID" value="MFC5384889.1"/>
    <property type="molecule type" value="Genomic_DNA"/>
</dbReference>
<keyword evidence="1" id="KW-0175">Coiled coil</keyword>
<feature type="compositionally biased region" description="Low complexity" evidence="2">
    <location>
        <begin position="94"/>
        <end position="104"/>
    </location>
</feature>
<dbReference type="Proteomes" id="UP001596016">
    <property type="component" value="Unassembled WGS sequence"/>
</dbReference>
<protein>
    <submittedName>
        <fullName evidence="4">Phage tail protein</fullName>
    </submittedName>
</protein>
<reference evidence="5" key="1">
    <citation type="journal article" date="2019" name="Int. J. Syst. Evol. Microbiol.">
        <title>The Global Catalogue of Microorganisms (GCM) 10K type strain sequencing project: providing services to taxonomists for standard genome sequencing and annotation.</title>
        <authorList>
            <consortium name="The Broad Institute Genomics Platform"/>
            <consortium name="The Broad Institute Genome Sequencing Center for Infectious Disease"/>
            <person name="Wu L."/>
            <person name="Ma J."/>
        </authorList>
    </citation>
    <scope>NUCLEOTIDE SEQUENCE [LARGE SCALE GENOMIC DNA]</scope>
    <source>
        <strain evidence="5">CGMCC 4.1415</strain>
    </source>
</reference>
<accession>A0ABW0GUL2</accession>
<gene>
    <name evidence="4" type="ORF">ACFPLB_02800</name>
</gene>
<feature type="compositionally biased region" description="Basic residues" evidence="2">
    <location>
        <begin position="1"/>
        <end position="11"/>
    </location>
</feature>
<evidence type="ECO:0000313" key="5">
    <source>
        <dbReference type="Proteomes" id="UP001596016"/>
    </source>
</evidence>
<feature type="compositionally biased region" description="Basic and acidic residues" evidence="2">
    <location>
        <begin position="78"/>
        <end position="92"/>
    </location>
</feature>
<evidence type="ECO:0000256" key="1">
    <source>
        <dbReference type="SAM" id="Coils"/>
    </source>
</evidence>
<evidence type="ECO:0000256" key="2">
    <source>
        <dbReference type="SAM" id="MobiDB-lite"/>
    </source>
</evidence>
<dbReference type="RefSeq" id="WP_378227759.1">
    <property type="nucleotide sequence ID" value="NZ_JBHSLL010000011.1"/>
</dbReference>
<keyword evidence="5" id="KW-1185">Reference proteome</keyword>
<evidence type="ECO:0000256" key="3">
    <source>
        <dbReference type="SAM" id="Phobius"/>
    </source>
</evidence>
<feature type="coiled-coil region" evidence="1">
    <location>
        <begin position="176"/>
        <end position="265"/>
    </location>
</feature>
<keyword evidence="3" id="KW-1133">Transmembrane helix</keyword>
<proteinExistence type="predicted"/>
<evidence type="ECO:0000313" key="4">
    <source>
        <dbReference type="EMBL" id="MFC5384889.1"/>
    </source>
</evidence>
<feature type="region of interest" description="Disordered" evidence="2">
    <location>
        <begin position="1"/>
        <end position="104"/>
    </location>
</feature>
<feature type="transmembrane region" description="Helical" evidence="3">
    <location>
        <begin position="112"/>
        <end position="135"/>
    </location>
</feature>
<keyword evidence="3" id="KW-0472">Membrane</keyword>
<keyword evidence="3" id="KW-0812">Transmembrane</keyword>
<sequence length="460" mass="47479">MVKTPRTRHSGSSRAPVTIDLDADQVARAEDAALPKSKAVPPEKGQAQEVKAKTSPAPKTARIEEPGISKEPPPSPEPRPEPKPEPKPEPEPKPVSGPEPVSASVPAGRHGLGLLAAGVVGGIIALAGAAGLQYAGLVNTPQQDAPADHGDQIAQLQEQISELAAARSDDGAAQQIKNLDSQVSLLESDLADLKETVGTNAPAGDNGEMLAALSQKIEQVETRIAAFDDISSAPPVDLAPLNDRIAGLEQQLGTVDEAVKEQQSRIGALDQSLGVVVRKQEELADQPKIALAIAASALKSALERGAPFEAELETFVAIAPDSVSFDPSGLALLRGQAQQGVATRSQIEAQVEAAADAMVAADNPVDENAGFAQRLIASAQSLVKVRPIGAVEGAGAPETVARLEADVRENNYAAALGEYETLSDPVKAAGAEFAGLLKAHMEAQAAVDALISQTMSESEG</sequence>